<dbReference type="SUPFAM" id="SSF51445">
    <property type="entry name" value="(Trans)glycosidases"/>
    <property type="match status" value="1"/>
</dbReference>
<dbReference type="Proteomes" id="UP000187412">
    <property type="component" value="Unassembled WGS sequence"/>
</dbReference>
<evidence type="ECO:0000259" key="8">
    <source>
        <dbReference type="Pfam" id="PF18565"/>
    </source>
</evidence>
<dbReference type="Pfam" id="PF00703">
    <property type="entry name" value="Glyco_hydro_2"/>
    <property type="match status" value="1"/>
</dbReference>
<feature type="domain" description="Glycoside hydrolase family 2 immunoglobulin-like beta-sandwich" evidence="4">
    <location>
        <begin position="200"/>
        <end position="303"/>
    </location>
</feature>
<dbReference type="InterPro" id="IPR048230">
    <property type="entry name" value="GalA-like"/>
</dbReference>
<proteinExistence type="inferred from homology"/>
<organism evidence="9 10">
    <name type="scientific">Paenibacillus borealis</name>
    <dbReference type="NCBI Taxonomy" id="160799"/>
    <lineage>
        <taxon>Bacteria</taxon>
        <taxon>Bacillati</taxon>
        <taxon>Bacillota</taxon>
        <taxon>Bacilli</taxon>
        <taxon>Bacillales</taxon>
        <taxon>Paenibacillaceae</taxon>
        <taxon>Paenibacillus</taxon>
    </lineage>
</organism>
<keyword evidence="2 9" id="KW-0378">Hydrolase</keyword>
<dbReference type="InterPro" id="IPR036156">
    <property type="entry name" value="Beta-gal/glucu_dom_sf"/>
</dbReference>
<dbReference type="InterPro" id="IPR006102">
    <property type="entry name" value="Ig-like_GH2"/>
</dbReference>
<dbReference type="GO" id="GO:0016787">
    <property type="term" value="F:hydrolase activity"/>
    <property type="evidence" value="ECO:0007669"/>
    <property type="project" value="UniProtKB-KW"/>
</dbReference>
<feature type="domain" description="Glycoside hydrolase family 2 catalytic" evidence="5">
    <location>
        <begin position="310"/>
        <end position="509"/>
    </location>
</feature>
<dbReference type="PROSITE" id="PS00608">
    <property type="entry name" value="GLYCOSYL_HYDROL_F2_2"/>
    <property type="match status" value="1"/>
</dbReference>
<feature type="domain" description="Glycoside hydrolase family 2" evidence="8">
    <location>
        <begin position="681"/>
        <end position="780"/>
    </location>
</feature>
<dbReference type="PRINTS" id="PR00132">
    <property type="entry name" value="GLHYDRLASE2"/>
</dbReference>
<dbReference type="Pfam" id="PF18565">
    <property type="entry name" value="Glyco_hydro2_C5"/>
    <property type="match status" value="1"/>
</dbReference>
<sequence>MRSKSMFDGSWSFHKGEIRIPYAVKGGMTGGITDASSLKEGEWLDIAFNDKGMGEQQLEWSSVNLPHDWCVEQQYVQDESLGSRDGSHGYLPGGIGYYRKTFELPADAAGSKWTVRFDGVSGTSTVWVNGHLIGSHHGGYIGFSYDLSDVLRYGEEGRNVILVKVDATECEGWWYEGCGIYRHVWLENTDRLHVAEYGTYVTTPEVTKEQAMVNIRTRIRNDYTEGLPVSLRTVIYDGAGLQVCVKMEDAYADWYTETELEQIFEVEQPMLWCPESPYLYKAESTVIYEGKELDRYETVFGIRSIRFDADEGFFLNEEPLLIKGTCNHQDFAGVGVALPDSLIEYKLRLLKEMGSNAYRSAHHPPTPELLDMCDRVGMLVMDENRKLDSSPGGLSQLKRMLYRDRNHPCVIIWSLENEEVLEGTVTGARILKTLADTTRRIDPTRPTSAAMNHGWNENGYNDAVEITGYNYGHREHLNIDIRDHEQYPERLMIGSECASYTATRGIYEDDPVRGYCSEYGTNIPSWGCTPQQAWSDLVNNRFLTGVFMWTGFDYRGEPTPYLWPCVNSHFGLMDTCGFPKDSYYYMQAVWKDEPIVHLLPHWNWPGSEGKRIEVRVFSNTDTVELSLNGKSLGEQQVDKTGYLSWEVVYEPGELKAVGKRGGHVIAEKAVVTAGQPYQICLYPDRLEGQADGLDTIPVRVAILDEQGHIVPAADNEIRFEVTGAGSLLGVGNGNPSSHEPDKSAIRRAFNGWCLALIQTSPAAGSIKVKAVSMGLAAAEVVLEAAPGEPLFPASGTII</sequence>
<dbReference type="Gene3D" id="3.20.20.80">
    <property type="entry name" value="Glycosidases"/>
    <property type="match status" value="1"/>
</dbReference>
<evidence type="ECO:0000259" key="4">
    <source>
        <dbReference type="Pfam" id="PF00703"/>
    </source>
</evidence>
<dbReference type="NCBIfam" id="NF041462">
    <property type="entry name" value="GalA"/>
    <property type="match status" value="1"/>
</dbReference>
<accession>A0ABX3H6H0</accession>
<reference evidence="9 10" key="1">
    <citation type="submission" date="2016-10" db="EMBL/GenBank/DDBJ databases">
        <title>Paenibacillus species isolates.</title>
        <authorList>
            <person name="Beno S.M."/>
        </authorList>
    </citation>
    <scope>NUCLEOTIDE SEQUENCE [LARGE SCALE GENOMIC DNA]</scope>
    <source>
        <strain evidence="9 10">FSL H7-0744</strain>
    </source>
</reference>
<dbReference type="EMBL" id="MPTB01000025">
    <property type="protein sequence ID" value="OMD45587.1"/>
    <property type="molecule type" value="Genomic_DNA"/>
</dbReference>
<keyword evidence="10" id="KW-1185">Reference proteome</keyword>
<evidence type="ECO:0000256" key="1">
    <source>
        <dbReference type="ARBA" id="ARBA00007401"/>
    </source>
</evidence>
<evidence type="ECO:0000259" key="5">
    <source>
        <dbReference type="Pfam" id="PF02836"/>
    </source>
</evidence>
<dbReference type="InterPro" id="IPR013783">
    <property type="entry name" value="Ig-like_fold"/>
</dbReference>
<evidence type="ECO:0000256" key="2">
    <source>
        <dbReference type="ARBA" id="ARBA00022801"/>
    </source>
</evidence>
<name>A0ABX3H6H0_PAEBO</name>
<dbReference type="InterPro" id="IPR006104">
    <property type="entry name" value="Glyco_hydro_2_N"/>
</dbReference>
<dbReference type="InterPro" id="IPR040605">
    <property type="entry name" value="Glyco_hydro2_dom5"/>
</dbReference>
<evidence type="ECO:0000259" key="6">
    <source>
        <dbReference type="Pfam" id="PF02837"/>
    </source>
</evidence>
<dbReference type="InterPro" id="IPR008979">
    <property type="entry name" value="Galactose-bd-like_sf"/>
</dbReference>
<keyword evidence="3" id="KW-0326">Glycosidase</keyword>
<dbReference type="Pfam" id="PF16355">
    <property type="entry name" value="DUF4982"/>
    <property type="match status" value="1"/>
</dbReference>
<dbReference type="Gene3D" id="2.60.40.10">
    <property type="entry name" value="Immunoglobulins"/>
    <property type="match status" value="3"/>
</dbReference>
<feature type="domain" description="DUF4982" evidence="7">
    <location>
        <begin position="609"/>
        <end position="666"/>
    </location>
</feature>
<dbReference type="InterPro" id="IPR017853">
    <property type="entry name" value="GH"/>
</dbReference>
<gene>
    <name evidence="9" type="ORF">BSK56_19395</name>
</gene>
<feature type="domain" description="Glycosyl hydrolases family 2 sugar binding" evidence="6">
    <location>
        <begin position="94"/>
        <end position="186"/>
    </location>
</feature>
<dbReference type="Pfam" id="PF02836">
    <property type="entry name" value="Glyco_hydro_2_C"/>
    <property type="match status" value="1"/>
</dbReference>
<dbReference type="InterPro" id="IPR051913">
    <property type="entry name" value="GH2_Domain-Containing"/>
</dbReference>
<dbReference type="Pfam" id="PF02837">
    <property type="entry name" value="Glyco_hydro_2_N"/>
    <property type="match status" value="1"/>
</dbReference>
<dbReference type="SUPFAM" id="SSF49303">
    <property type="entry name" value="beta-Galactosidase/glucuronidase domain"/>
    <property type="match status" value="1"/>
</dbReference>
<dbReference type="PANTHER" id="PTHR42732:SF1">
    <property type="entry name" value="BETA-MANNOSIDASE"/>
    <property type="match status" value="1"/>
</dbReference>
<dbReference type="InterPro" id="IPR006103">
    <property type="entry name" value="Glyco_hydro_2_cat"/>
</dbReference>
<dbReference type="InterPro" id="IPR023232">
    <property type="entry name" value="Glyco_hydro_2_AS"/>
</dbReference>
<dbReference type="PANTHER" id="PTHR42732">
    <property type="entry name" value="BETA-GALACTOSIDASE"/>
    <property type="match status" value="1"/>
</dbReference>
<dbReference type="Gene3D" id="2.60.120.260">
    <property type="entry name" value="Galactose-binding domain-like"/>
    <property type="match status" value="1"/>
</dbReference>
<evidence type="ECO:0000313" key="10">
    <source>
        <dbReference type="Proteomes" id="UP000187412"/>
    </source>
</evidence>
<protein>
    <submittedName>
        <fullName evidence="9">Glycoside hydrolase family 2</fullName>
    </submittedName>
</protein>
<comment type="caution">
    <text evidence="9">The sequence shown here is derived from an EMBL/GenBank/DDBJ whole genome shotgun (WGS) entry which is preliminary data.</text>
</comment>
<evidence type="ECO:0000313" key="9">
    <source>
        <dbReference type="EMBL" id="OMD45587.1"/>
    </source>
</evidence>
<dbReference type="InterPro" id="IPR006101">
    <property type="entry name" value="Glyco_hydro_2"/>
</dbReference>
<dbReference type="SUPFAM" id="SSF49785">
    <property type="entry name" value="Galactose-binding domain-like"/>
    <property type="match status" value="1"/>
</dbReference>
<evidence type="ECO:0000259" key="7">
    <source>
        <dbReference type="Pfam" id="PF16355"/>
    </source>
</evidence>
<evidence type="ECO:0000256" key="3">
    <source>
        <dbReference type="ARBA" id="ARBA00023295"/>
    </source>
</evidence>
<dbReference type="InterPro" id="IPR032311">
    <property type="entry name" value="DUF4982"/>
</dbReference>
<comment type="similarity">
    <text evidence="1">Belongs to the glycosyl hydrolase 2 family.</text>
</comment>